<feature type="transmembrane region" description="Helical" evidence="1">
    <location>
        <begin position="176"/>
        <end position="197"/>
    </location>
</feature>
<feature type="transmembrane region" description="Helical" evidence="1">
    <location>
        <begin position="121"/>
        <end position="145"/>
    </location>
</feature>
<reference evidence="2" key="1">
    <citation type="submission" date="2021-01" db="EMBL/GenBank/DDBJ databases">
        <authorList>
            <person name="Corre E."/>
            <person name="Pelletier E."/>
            <person name="Niang G."/>
            <person name="Scheremetjew M."/>
            <person name="Finn R."/>
            <person name="Kale V."/>
            <person name="Holt S."/>
            <person name="Cochrane G."/>
            <person name="Meng A."/>
            <person name="Brown T."/>
            <person name="Cohen L."/>
        </authorList>
    </citation>
    <scope>NUCLEOTIDE SEQUENCE</scope>
    <source>
        <strain evidence="2">DIVA3 518/3/11/1/6</strain>
    </source>
</reference>
<dbReference type="EMBL" id="HBKP01001328">
    <property type="protein sequence ID" value="CAE2200426.1"/>
    <property type="molecule type" value="Transcribed_RNA"/>
</dbReference>
<proteinExistence type="predicted"/>
<feature type="transmembrane region" description="Helical" evidence="1">
    <location>
        <begin position="77"/>
        <end position="101"/>
    </location>
</feature>
<dbReference type="InterPro" id="IPR052786">
    <property type="entry name" value="Spore_wall_assembly"/>
</dbReference>
<gene>
    <name evidence="2" type="ORF">VSP0166_LOCUS946</name>
</gene>
<dbReference type="AlphaFoldDB" id="A0A7S4M4K3"/>
<accession>A0A7S4M4K3</accession>
<evidence type="ECO:0000256" key="1">
    <source>
        <dbReference type="SAM" id="Phobius"/>
    </source>
</evidence>
<dbReference type="PANTHER" id="PTHR34292">
    <property type="entry name" value="OUTER SPORE WALL PROTEIN LDS1"/>
    <property type="match status" value="1"/>
</dbReference>
<sequence>MDSREAEENVFVDSPDDDDNLTREFSFGATADRIKNISRQRANEVLRNSLKGLRTSPYYLWEGLKYAFSNLYIWQSLIIPLVTFAVVSLSVFLILLVFLYAPQVVFIDRWADSDEIVSEVYSLYLVLQETKFLVNIVFMVVLDVVRRSIYDQMFEKEGKDIKHYRKLSEVPTKDRLVIVMYSVLTTLILDVLTAPLLTVPVGGKVLIAAAKGWAVAWSKSNFSSFRPS</sequence>
<dbReference type="PANTHER" id="PTHR34292:SF2">
    <property type="entry name" value="OUTER SPORE WALL PROTEIN LDS1"/>
    <property type="match status" value="1"/>
</dbReference>
<keyword evidence="1" id="KW-1133">Transmembrane helix</keyword>
<protein>
    <submittedName>
        <fullName evidence="2">Uncharacterized protein</fullName>
    </submittedName>
</protein>
<organism evidence="2">
    <name type="scientific">Vannella robusta</name>
    <dbReference type="NCBI Taxonomy" id="1487602"/>
    <lineage>
        <taxon>Eukaryota</taxon>
        <taxon>Amoebozoa</taxon>
        <taxon>Discosea</taxon>
        <taxon>Flabellinia</taxon>
        <taxon>Vannellidae</taxon>
        <taxon>Vannella</taxon>
    </lineage>
</organism>
<evidence type="ECO:0000313" key="2">
    <source>
        <dbReference type="EMBL" id="CAE2200426.1"/>
    </source>
</evidence>
<keyword evidence="1" id="KW-0812">Transmembrane</keyword>
<keyword evidence="1" id="KW-0472">Membrane</keyword>
<name>A0A7S4M4K3_9EUKA</name>